<dbReference type="PATRIC" id="fig|796385.3.peg.339"/>
<protein>
    <submittedName>
        <fullName evidence="1">Uncharacterized protein</fullName>
    </submittedName>
</protein>
<reference evidence="1 2" key="2">
    <citation type="journal article" date="2015" name="Stand. Genomic Sci.">
        <title>The complete genome sequence of the rumen methanogen Methanosarcina barkeri CM1.</title>
        <authorList>
            <person name="Lambie S.C."/>
            <person name="Kelly W.J."/>
            <person name="Leahy S.C."/>
            <person name="Li D."/>
            <person name="Reilly K."/>
            <person name="McAllister T.A."/>
            <person name="Valle E.R."/>
            <person name="Attwood G.T."/>
            <person name="Altermann E."/>
        </authorList>
    </citation>
    <scope>NUCLEOTIDE SEQUENCE [LARGE SCALE GENOMIC DNA]</scope>
    <source>
        <strain evidence="1 2">CM1</strain>
    </source>
</reference>
<dbReference type="AlphaFoldDB" id="A0A0G3C5Y1"/>
<evidence type="ECO:0000313" key="2">
    <source>
        <dbReference type="Proteomes" id="UP000035331"/>
    </source>
</evidence>
<dbReference type="RefSeq" id="WP_155396442.1">
    <property type="nucleotide sequence ID" value="NZ_CP008746.1"/>
</dbReference>
<gene>
    <name evidence="1" type="ORF">MCM1_0281</name>
</gene>
<organism evidence="1 2">
    <name type="scientific">Methanosarcina barkeri CM1</name>
    <dbReference type="NCBI Taxonomy" id="796385"/>
    <lineage>
        <taxon>Archaea</taxon>
        <taxon>Methanobacteriati</taxon>
        <taxon>Methanobacteriota</taxon>
        <taxon>Stenosarchaea group</taxon>
        <taxon>Methanomicrobia</taxon>
        <taxon>Methanosarcinales</taxon>
        <taxon>Methanosarcinaceae</taxon>
        <taxon>Methanosarcina</taxon>
    </lineage>
</organism>
<reference evidence="2" key="1">
    <citation type="submission" date="2014-06" db="EMBL/GenBank/DDBJ databases">
        <title>The complete genome sequence of Methanosarcina barkeri CM1.</title>
        <authorList>
            <consortium name="Pastoral Greenhouse Gas Research Consortium"/>
            <person name="Lambie S.C."/>
            <person name="Leahy S.C."/>
            <person name="Kelly W.J."/>
            <person name="Li D."/>
            <person name="Reilly K."/>
            <person name="Attwood G.T."/>
            <person name="Altermann E."/>
        </authorList>
    </citation>
    <scope>NUCLEOTIDE SEQUENCE [LARGE SCALE GENOMIC DNA]</scope>
    <source>
        <strain evidence="2">CM1</strain>
    </source>
</reference>
<sequence length="58" mass="6622">MPNIYFGTPQAYLNAFTSDNLTTCPVGGEMVPCDKDNMRFEFRDGNGRVFYEEGKETF</sequence>
<accession>A0A0G3C5Y1</accession>
<dbReference type="GeneID" id="42569726"/>
<dbReference type="Proteomes" id="UP000035331">
    <property type="component" value="Chromosome"/>
</dbReference>
<evidence type="ECO:0000313" key="1">
    <source>
        <dbReference type="EMBL" id="AKJ37394.1"/>
    </source>
</evidence>
<proteinExistence type="predicted"/>
<dbReference type="EMBL" id="CP008746">
    <property type="protein sequence ID" value="AKJ37394.1"/>
    <property type="molecule type" value="Genomic_DNA"/>
</dbReference>
<name>A0A0G3C5Y1_METBA</name>